<protein>
    <submittedName>
        <fullName evidence="1">Uncharacterized protein</fullName>
    </submittedName>
</protein>
<organism evidence="1 2">
    <name type="scientific">Blattamonas nauphoetae</name>
    <dbReference type="NCBI Taxonomy" id="2049346"/>
    <lineage>
        <taxon>Eukaryota</taxon>
        <taxon>Metamonada</taxon>
        <taxon>Preaxostyla</taxon>
        <taxon>Oxymonadida</taxon>
        <taxon>Blattamonas</taxon>
    </lineage>
</organism>
<name>A0ABQ9XGE2_9EUKA</name>
<evidence type="ECO:0000313" key="2">
    <source>
        <dbReference type="Proteomes" id="UP001281761"/>
    </source>
</evidence>
<sequence>MKCSPFLVRGDLDGHGCQIQIIRSSHQSKSNLVLPLVGTSQNPHEIDIGMQMKNDATADTESRGRLSISGVGLSMSNQHLPLGTGALFSFKFGHALDCAMQMEMSLLASSLVKMSSSSTFFPSEQLFGSERDRNAVANSGGNMICLNTSFLSTKRDRNDEHSFTNQNITSSVIGRKVFSASSTATLVSYSLCTFEDITTAASLAVKGCFFQGCQITASTCDAGAVYVLGKADAGQYFQLERSSFSGCKATGTFLATGGSVCLINTSAMITNSFFESSSAMSSGGPNLSKGTLSTLSNCAFVVCTATDRGGAIGVNFDASAIPNTRDVCFSNLNPAQPNEYFSTNSASNSTLITPFTSTLKITKTDIQFDEERSTEL</sequence>
<comment type="caution">
    <text evidence="1">The sequence shown here is derived from an EMBL/GenBank/DDBJ whole genome shotgun (WGS) entry which is preliminary data.</text>
</comment>
<keyword evidence="2" id="KW-1185">Reference proteome</keyword>
<gene>
    <name evidence="1" type="ORF">BLNAU_13553</name>
</gene>
<proteinExistence type="predicted"/>
<dbReference type="EMBL" id="JARBJD010000117">
    <property type="protein sequence ID" value="KAK2951531.1"/>
    <property type="molecule type" value="Genomic_DNA"/>
</dbReference>
<accession>A0ABQ9XGE2</accession>
<evidence type="ECO:0000313" key="1">
    <source>
        <dbReference type="EMBL" id="KAK2951531.1"/>
    </source>
</evidence>
<reference evidence="1 2" key="1">
    <citation type="journal article" date="2022" name="bioRxiv">
        <title>Genomics of Preaxostyla Flagellates Illuminates Evolutionary Transitions and the Path Towards Mitochondrial Loss.</title>
        <authorList>
            <person name="Novak L.V.F."/>
            <person name="Treitli S.C."/>
            <person name="Pyrih J."/>
            <person name="Halakuc P."/>
            <person name="Pipaliya S.V."/>
            <person name="Vacek V."/>
            <person name="Brzon O."/>
            <person name="Soukal P."/>
            <person name="Eme L."/>
            <person name="Dacks J.B."/>
            <person name="Karnkowska A."/>
            <person name="Elias M."/>
            <person name="Hampl V."/>
        </authorList>
    </citation>
    <scope>NUCLEOTIDE SEQUENCE [LARGE SCALE GENOMIC DNA]</scope>
    <source>
        <strain evidence="1">NAU3</strain>
        <tissue evidence="1">Gut</tissue>
    </source>
</reference>
<dbReference type="Proteomes" id="UP001281761">
    <property type="component" value="Unassembled WGS sequence"/>
</dbReference>